<dbReference type="PANTHER" id="PTHR12995">
    <property type="entry name" value="FI21814P1"/>
    <property type="match status" value="1"/>
</dbReference>
<dbReference type="InParanoid" id="F2UHN9"/>
<keyword evidence="9" id="KW-1185">Reference proteome</keyword>
<dbReference type="GeneID" id="16072111"/>
<dbReference type="Pfam" id="PF10271">
    <property type="entry name" value="Tmp39"/>
    <property type="match status" value="1"/>
</dbReference>
<dbReference type="EMBL" id="GL832974">
    <property type="protein sequence ID" value="EGD76638.1"/>
    <property type="molecule type" value="Genomic_DNA"/>
</dbReference>
<evidence type="ECO:0000313" key="9">
    <source>
        <dbReference type="Proteomes" id="UP000007799"/>
    </source>
</evidence>
<feature type="transmembrane region" description="Helical" evidence="7">
    <location>
        <begin position="124"/>
        <end position="144"/>
    </location>
</feature>
<dbReference type="PANTHER" id="PTHR12995:SF4">
    <property type="entry name" value="FI21814P1"/>
    <property type="match status" value="1"/>
</dbReference>
<keyword evidence="4 7" id="KW-1133">Transmembrane helix</keyword>
<evidence type="ECO:0000256" key="6">
    <source>
        <dbReference type="SAM" id="MobiDB-lite"/>
    </source>
</evidence>
<proteinExistence type="inferred from homology"/>
<comment type="subcellular location">
    <subcellularLocation>
        <location evidence="1">Membrane</location>
        <topology evidence="1">Multi-pass membrane protein</topology>
    </subcellularLocation>
</comment>
<feature type="region of interest" description="Disordered" evidence="6">
    <location>
        <begin position="28"/>
        <end position="85"/>
    </location>
</feature>
<comment type="similarity">
    <text evidence="2">Belongs to the TMEM39 family.</text>
</comment>
<dbReference type="RefSeq" id="XP_004991552.1">
    <property type="nucleotide sequence ID" value="XM_004991495.1"/>
</dbReference>
<keyword evidence="3 7" id="KW-0812">Transmembrane</keyword>
<feature type="transmembrane region" description="Helical" evidence="7">
    <location>
        <begin position="397"/>
        <end position="417"/>
    </location>
</feature>
<evidence type="ECO:0000256" key="4">
    <source>
        <dbReference type="ARBA" id="ARBA00022989"/>
    </source>
</evidence>
<feature type="transmembrane region" description="Helical" evidence="7">
    <location>
        <begin position="156"/>
        <end position="176"/>
    </location>
</feature>
<sequence length="442" mass="49204">MGRGSTSANGAHAAESTLARAANAASFSSSSSSSTSSFSSSAMNAASAPQSRVDATIPRGRNTASPRSPPSSFSRGSSRKKPIPSASPAHLRILVFQMLLIVVSIGRVAMHSFSVYLWHLDKPVVSFLGFAALMSAKPLIMAVVRTAVGQMRANRRVTVGAAIRLLLLLPVVFWLFQCFRELWWTHDWHIVVLCWGPALLRASLLRMGPSSEAIRRLWYHAGPPHYKPGAMADILKYLARYGTLRLLETTWYFTILPFLLIPDDHAVMGWLECIVLGVCGGLDLIALECTQPYCSYWERLYDCACMLGRWQPCRTTGGQTWTAGQVWARGDVVRHRKKFYKALDQKNTAEPSNRLSRVFWSLFRHPASAMAQVALIQIGVIVVQFLGLLLARHWFMVSVWGGSILLSYMSLSHTLALRRGMLRECARMQHASPNQIAAKYWH</sequence>
<dbReference type="InterPro" id="IPR019397">
    <property type="entry name" value="Uncharacterised_TMEM39"/>
</dbReference>
<evidence type="ECO:0000256" key="2">
    <source>
        <dbReference type="ARBA" id="ARBA00010737"/>
    </source>
</evidence>
<feature type="transmembrane region" description="Helical" evidence="7">
    <location>
        <begin position="93"/>
        <end position="118"/>
    </location>
</feature>
<dbReference type="GO" id="GO:0016020">
    <property type="term" value="C:membrane"/>
    <property type="evidence" value="ECO:0007669"/>
    <property type="project" value="UniProtKB-SubCell"/>
</dbReference>
<dbReference type="KEGG" id="sre:PTSG_07750"/>
<dbReference type="OMA" id="RECARMQ"/>
<dbReference type="Proteomes" id="UP000007799">
    <property type="component" value="Unassembled WGS sequence"/>
</dbReference>
<reference evidence="8" key="1">
    <citation type="submission" date="2009-08" db="EMBL/GenBank/DDBJ databases">
        <title>Annotation of Salpingoeca rosetta.</title>
        <authorList>
            <consortium name="The Broad Institute Genome Sequencing Platform"/>
            <person name="Russ C."/>
            <person name="Cuomo C."/>
            <person name="Burger G."/>
            <person name="Gray M.W."/>
            <person name="Holland P.W.H."/>
            <person name="King N."/>
            <person name="Lang F.B.F."/>
            <person name="Roger A.J."/>
            <person name="Ruiz-Trillo I."/>
            <person name="Young S.K."/>
            <person name="Zeng Q."/>
            <person name="Gargeya S."/>
            <person name="Alvarado L."/>
            <person name="Berlin A."/>
            <person name="Chapman S.B."/>
            <person name="Chen Z."/>
            <person name="Freedman E."/>
            <person name="Gellesch M."/>
            <person name="Goldberg J."/>
            <person name="Griggs A."/>
            <person name="Gujja S."/>
            <person name="Heilman E."/>
            <person name="Heiman D."/>
            <person name="Howarth C."/>
            <person name="Mehta T."/>
            <person name="Neiman D."/>
            <person name="Pearson M."/>
            <person name="Roberts A."/>
            <person name="Saif S."/>
            <person name="Shea T."/>
            <person name="Shenoy N."/>
            <person name="Sisk P."/>
            <person name="Stolte C."/>
            <person name="Sykes S."/>
            <person name="White J."/>
            <person name="Yandava C."/>
            <person name="Haas B."/>
            <person name="Nusbaum C."/>
            <person name="Birren B."/>
        </authorList>
    </citation>
    <scope>NUCLEOTIDE SEQUENCE [LARGE SCALE GENOMIC DNA]</scope>
    <source>
        <strain evidence="8">ATCC 50818</strain>
    </source>
</reference>
<dbReference type="AlphaFoldDB" id="F2UHN9"/>
<evidence type="ECO:0000256" key="3">
    <source>
        <dbReference type="ARBA" id="ARBA00022692"/>
    </source>
</evidence>
<accession>F2UHN9</accession>
<feature type="transmembrane region" description="Helical" evidence="7">
    <location>
        <begin position="369"/>
        <end position="391"/>
    </location>
</feature>
<name>F2UHN9_SALR5</name>
<evidence type="ECO:0000256" key="7">
    <source>
        <dbReference type="SAM" id="Phobius"/>
    </source>
</evidence>
<dbReference type="OrthoDB" id="10619092at2759"/>
<evidence type="ECO:0000256" key="5">
    <source>
        <dbReference type="ARBA" id="ARBA00023136"/>
    </source>
</evidence>
<evidence type="ECO:0000256" key="1">
    <source>
        <dbReference type="ARBA" id="ARBA00004141"/>
    </source>
</evidence>
<organism evidence="9">
    <name type="scientific">Salpingoeca rosetta (strain ATCC 50818 / BSB-021)</name>
    <dbReference type="NCBI Taxonomy" id="946362"/>
    <lineage>
        <taxon>Eukaryota</taxon>
        <taxon>Choanoflagellata</taxon>
        <taxon>Craspedida</taxon>
        <taxon>Salpingoecidae</taxon>
        <taxon>Salpingoeca</taxon>
    </lineage>
</organism>
<gene>
    <name evidence="8" type="ORF">PTSG_07750</name>
</gene>
<feature type="transmembrane region" description="Helical" evidence="7">
    <location>
        <begin position="188"/>
        <end position="207"/>
    </location>
</feature>
<keyword evidence="5 7" id="KW-0472">Membrane</keyword>
<protein>
    <submittedName>
        <fullName evidence="8">Uncharacterized protein</fullName>
    </submittedName>
</protein>
<feature type="compositionally biased region" description="Low complexity" evidence="6">
    <location>
        <begin position="28"/>
        <end position="48"/>
    </location>
</feature>
<evidence type="ECO:0000313" key="8">
    <source>
        <dbReference type="EMBL" id="EGD76638.1"/>
    </source>
</evidence>
<dbReference type="STRING" id="946362.F2UHN9"/>